<feature type="region of interest" description="Disordered" evidence="11">
    <location>
        <begin position="29"/>
        <end position="53"/>
    </location>
</feature>
<keyword evidence="5" id="KW-0677">Repeat</keyword>
<dbReference type="PROSITE" id="PS50893">
    <property type="entry name" value="ABC_TRANSPORTER_2"/>
    <property type="match status" value="2"/>
</dbReference>
<dbReference type="SUPFAM" id="SSF52540">
    <property type="entry name" value="P-loop containing nucleoside triphosphate hydrolases"/>
    <property type="match status" value="2"/>
</dbReference>
<feature type="transmembrane region" description="Helical" evidence="12">
    <location>
        <begin position="981"/>
        <end position="1005"/>
    </location>
</feature>
<feature type="transmembrane region" description="Helical" evidence="12">
    <location>
        <begin position="225"/>
        <end position="248"/>
    </location>
</feature>
<dbReference type="PANTHER" id="PTHR43394:SF27">
    <property type="entry name" value="ATP-DEPENDENT TRANSLOCASE ABCB1-LIKE"/>
    <property type="match status" value="1"/>
</dbReference>
<dbReference type="InParanoid" id="A0A0L0HGN1"/>
<dbReference type="OMA" id="PGSIYKQ"/>
<dbReference type="GO" id="GO:0015421">
    <property type="term" value="F:ABC-type oligopeptide transporter activity"/>
    <property type="evidence" value="ECO:0007669"/>
    <property type="project" value="TreeGrafter"/>
</dbReference>
<evidence type="ECO:0000256" key="5">
    <source>
        <dbReference type="ARBA" id="ARBA00022737"/>
    </source>
</evidence>
<evidence type="ECO:0000256" key="11">
    <source>
        <dbReference type="SAM" id="MobiDB-lite"/>
    </source>
</evidence>
<dbReference type="SUPFAM" id="SSF90123">
    <property type="entry name" value="ABC transporter transmembrane region"/>
    <property type="match status" value="2"/>
</dbReference>
<reference evidence="15 16" key="1">
    <citation type="submission" date="2009-08" db="EMBL/GenBank/DDBJ databases">
        <title>The Genome Sequence of Spizellomyces punctatus strain DAOM BR117.</title>
        <authorList>
            <consortium name="The Broad Institute Genome Sequencing Platform"/>
            <person name="Russ C."/>
            <person name="Cuomo C."/>
            <person name="Shea T."/>
            <person name="Young S.K."/>
            <person name="Zeng Q."/>
            <person name="Koehrsen M."/>
            <person name="Haas B."/>
            <person name="Borodovsky M."/>
            <person name="Guigo R."/>
            <person name="Alvarado L."/>
            <person name="Berlin A."/>
            <person name="Bochicchio J."/>
            <person name="Borenstein D."/>
            <person name="Chapman S."/>
            <person name="Chen Z."/>
            <person name="Engels R."/>
            <person name="Freedman E."/>
            <person name="Gellesch M."/>
            <person name="Goldberg J."/>
            <person name="Griggs A."/>
            <person name="Gujja S."/>
            <person name="Heiman D."/>
            <person name="Hepburn T."/>
            <person name="Howarth C."/>
            <person name="Jen D."/>
            <person name="Larson L."/>
            <person name="Lewis B."/>
            <person name="Mehta T."/>
            <person name="Park D."/>
            <person name="Pearson M."/>
            <person name="Roberts A."/>
            <person name="Saif S."/>
            <person name="Shenoy N."/>
            <person name="Sisk P."/>
            <person name="Stolte C."/>
            <person name="Sykes S."/>
            <person name="Thomson T."/>
            <person name="Walk T."/>
            <person name="White J."/>
            <person name="Yandava C."/>
            <person name="Burger G."/>
            <person name="Gray M.W."/>
            <person name="Holland P.W.H."/>
            <person name="King N."/>
            <person name="Lang F.B.F."/>
            <person name="Roger A.J."/>
            <person name="Ruiz-Trillo I."/>
            <person name="Lander E."/>
            <person name="Nusbaum C."/>
        </authorList>
    </citation>
    <scope>NUCLEOTIDE SEQUENCE [LARGE SCALE GENOMIC DNA]</scope>
    <source>
        <strain evidence="15 16">DAOM BR117</strain>
    </source>
</reference>
<keyword evidence="16" id="KW-1185">Reference proteome</keyword>
<evidence type="ECO:0000256" key="8">
    <source>
        <dbReference type="ARBA" id="ARBA00022989"/>
    </source>
</evidence>
<evidence type="ECO:0000256" key="7">
    <source>
        <dbReference type="ARBA" id="ARBA00022840"/>
    </source>
</evidence>
<feature type="domain" description="ABC transmembrane type-1" evidence="14">
    <location>
        <begin position="760"/>
        <end position="1046"/>
    </location>
</feature>
<evidence type="ECO:0000259" key="14">
    <source>
        <dbReference type="PROSITE" id="PS50929"/>
    </source>
</evidence>
<feature type="transmembrane region" description="Helical" evidence="12">
    <location>
        <begin position="801"/>
        <end position="826"/>
    </location>
</feature>
<proteinExistence type="inferred from homology"/>
<dbReference type="VEuPathDB" id="FungiDB:SPPG_03744"/>
<feature type="transmembrane region" description="Helical" evidence="12">
    <location>
        <begin position="338"/>
        <end position="356"/>
    </location>
</feature>
<feature type="domain" description="ABC transmembrane type-1" evidence="14">
    <location>
        <begin position="76"/>
        <end position="367"/>
    </location>
</feature>
<dbReference type="SMART" id="SM00382">
    <property type="entry name" value="AAA"/>
    <property type="match status" value="2"/>
</dbReference>
<name>A0A0L0HGN1_SPIPD</name>
<dbReference type="GO" id="GO:0016887">
    <property type="term" value="F:ATP hydrolysis activity"/>
    <property type="evidence" value="ECO:0007669"/>
    <property type="project" value="InterPro"/>
</dbReference>
<keyword evidence="8 12" id="KW-1133">Transmembrane helix</keyword>
<evidence type="ECO:0000313" key="16">
    <source>
        <dbReference type="Proteomes" id="UP000053201"/>
    </source>
</evidence>
<feature type="transmembrane region" description="Helical" evidence="12">
    <location>
        <begin position="72"/>
        <end position="105"/>
    </location>
</feature>
<dbReference type="InterPro" id="IPR003593">
    <property type="entry name" value="AAA+_ATPase"/>
</dbReference>
<dbReference type="InterPro" id="IPR027417">
    <property type="entry name" value="P-loop_NTPase"/>
</dbReference>
<dbReference type="STRING" id="645134.A0A0L0HGN1"/>
<evidence type="ECO:0000256" key="2">
    <source>
        <dbReference type="ARBA" id="ARBA00007577"/>
    </source>
</evidence>
<dbReference type="Pfam" id="PF00005">
    <property type="entry name" value="ABC_tran"/>
    <property type="match status" value="2"/>
</dbReference>
<dbReference type="GeneID" id="27687236"/>
<dbReference type="InterPro" id="IPR011527">
    <property type="entry name" value="ABC1_TM_dom"/>
</dbReference>
<evidence type="ECO:0000256" key="6">
    <source>
        <dbReference type="ARBA" id="ARBA00022741"/>
    </source>
</evidence>
<dbReference type="EMBL" id="KQ257455">
    <property type="protein sequence ID" value="KND00616.1"/>
    <property type="molecule type" value="Genomic_DNA"/>
</dbReference>
<feature type="transmembrane region" description="Helical" evidence="12">
    <location>
        <begin position="125"/>
        <end position="148"/>
    </location>
</feature>
<gene>
    <name evidence="15" type="ORF">SPPG_03744</name>
</gene>
<feature type="domain" description="ABC transporter" evidence="13">
    <location>
        <begin position="402"/>
        <end position="646"/>
    </location>
</feature>
<keyword evidence="10" id="KW-0175">Coiled coil</keyword>
<dbReference type="RefSeq" id="XP_016608655.1">
    <property type="nucleotide sequence ID" value="XM_016751993.1"/>
</dbReference>
<feature type="transmembrane region" description="Helical" evidence="12">
    <location>
        <begin position="303"/>
        <end position="326"/>
    </location>
</feature>
<feature type="transmembrane region" description="Helical" evidence="12">
    <location>
        <begin position="1020"/>
        <end position="1041"/>
    </location>
</feature>
<keyword evidence="6" id="KW-0547">Nucleotide-binding</keyword>
<feature type="domain" description="ABC transporter" evidence="13">
    <location>
        <begin position="1081"/>
        <end position="1319"/>
    </location>
</feature>
<evidence type="ECO:0000256" key="1">
    <source>
        <dbReference type="ARBA" id="ARBA00004141"/>
    </source>
</evidence>
<protein>
    <submittedName>
        <fullName evidence="15">Uncharacterized protein</fullName>
    </submittedName>
</protein>
<dbReference type="InterPro" id="IPR017871">
    <property type="entry name" value="ABC_transporter-like_CS"/>
</dbReference>
<dbReference type="PROSITE" id="PS50929">
    <property type="entry name" value="ABC_TM1F"/>
    <property type="match status" value="2"/>
</dbReference>
<dbReference type="eggNOG" id="KOG0055">
    <property type="taxonomic scope" value="Eukaryota"/>
</dbReference>
<feature type="transmembrane region" description="Helical" evidence="12">
    <location>
        <begin position="903"/>
        <end position="922"/>
    </location>
</feature>
<dbReference type="OrthoDB" id="6500128at2759"/>
<feature type="transmembrane region" description="Helical" evidence="12">
    <location>
        <begin position="200"/>
        <end position="219"/>
    </location>
</feature>
<evidence type="ECO:0000313" key="15">
    <source>
        <dbReference type="EMBL" id="KND00616.1"/>
    </source>
</evidence>
<feature type="transmembrane region" description="Helical" evidence="12">
    <location>
        <begin position="756"/>
        <end position="781"/>
    </location>
</feature>
<organism evidence="15 16">
    <name type="scientific">Spizellomyces punctatus (strain DAOM BR117)</name>
    <dbReference type="NCBI Taxonomy" id="645134"/>
    <lineage>
        <taxon>Eukaryota</taxon>
        <taxon>Fungi</taxon>
        <taxon>Fungi incertae sedis</taxon>
        <taxon>Chytridiomycota</taxon>
        <taxon>Chytridiomycota incertae sedis</taxon>
        <taxon>Chytridiomycetes</taxon>
        <taxon>Spizellomycetales</taxon>
        <taxon>Spizellomycetaceae</taxon>
        <taxon>Spizellomyces</taxon>
    </lineage>
</organism>
<dbReference type="GO" id="GO:0005524">
    <property type="term" value="F:ATP binding"/>
    <property type="evidence" value="ECO:0007669"/>
    <property type="project" value="UniProtKB-KW"/>
</dbReference>
<dbReference type="PROSITE" id="PS00211">
    <property type="entry name" value="ABC_TRANSPORTER_1"/>
    <property type="match status" value="2"/>
</dbReference>
<evidence type="ECO:0000256" key="10">
    <source>
        <dbReference type="SAM" id="Coils"/>
    </source>
</evidence>
<evidence type="ECO:0000259" key="13">
    <source>
        <dbReference type="PROSITE" id="PS50893"/>
    </source>
</evidence>
<dbReference type="InterPro" id="IPR003439">
    <property type="entry name" value="ABC_transporter-like_ATP-bd"/>
</dbReference>
<dbReference type="GO" id="GO:0005743">
    <property type="term" value="C:mitochondrial inner membrane"/>
    <property type="evidence" value="ECO:0007669"/>
    <property type="project" value="TreeGrafter"/>
</dbReference>
<comment type="subcellular location">
    <subcellularLocation>
        <location evidence="1">Membrane</location>
        <topology evidence="1">Multi-pass membrane protein</topology>
    </subcellularLocation>
</comment>
<dbReference type="CDD" id="cd03249">
    <property type="entry name" value="ABC_MTABC3_MDL1_MDL2"/>
    <property type="match status" value="2"/>
</dbReference>
<feature type="coiled-coil region" evidence="10">
    <location>
        <begin position="716"/>
        <end position="743"/>
    </location>
</feature>
<dbReference type="FunFam" id="3.40.50.300:FF:000205">
    <property type="entry name" value="ABC transporter B family member 4"/>
    <property type="match status" value="1"/>
</dbReference>
<dbReference type="FunFam" id="1.20.1560.10:FF:000018">
    <property type="entry name" value="ATP-binding cassette subfamily B member 11"/>
    <property type="match status" value="1"/>
</dbReference>
<keyword evidence="7" id="KW-0067">ATP-binding</keyword>
<dbReference type="CDD" id="cd18577">
    <property type="entry name" value="ABC_6TM_Pgp_ABCB1_D1_like"/>
    <property type="match status" value="1"/>
</dbReference>
<evidence type="ECO:0000256" key="3">
    <source>
        <dbReference type="ARBA" id="ARBA00022448"/>
    </source>
</evidence>
<sequence length="1329" mass="144563">MASATPALTATTANGGHLELDVTKLKEDGHVVLTEDEPTTTSKKAGKDKEKKPETPRVSYLQLYRYASPFDILLIIAGTLAAAAHGVGMPLMTIIFADILEYYYSYDPNNPVSADLLRDAAKDTAIWFVILAASLFALAYAQMCFWMWAGENQAKRIRELYFKSILRQNVGWFDATSTGELTTRMTADTGMIQEGISEKVGMIIQFVTTFIAGFIIAFIKGWRLALVLTACFPLLAGAAALMSIMVAASSDKGNDAYASAGGIAQQVLSGMRTVVAFGGEHRATKRYAALLKSAEKDAIKKSIYTALGVGMINFLIFAVYSMAFWYGGREIRAGRMNGKEVVNCFFALIIGAFTLGQGMPHFSALGNAQGAAYKVFGTIDRVSPIDASNPGGEKPSEVKGDIEFKDISFHYPTREDVPILSKFNLKVQAGKTVALVGSSGSGKSTIVKLVERFYNPVSGTVTLDGHDLKDLNVKWLRQQIGIVSQEPTLFDTTIRRNLVFGLKEDPDTIPKEKLDQMVEDACKVANAWGFIQTLPQGLDTSVGEAGSMLSGGQKQRIAIARAVMRDPRILLLDEATSALDTESERLVQAALESASQGRTTIVIAHRLSTIKNADLIVVMNKGAIVEQGTHDALVAARGTYYELVEAQRLRGGTNHEGNGQEKNTVAIDVADLENAVEPVATAEPVKRIGDAGVTLDIGEKPPAPERVESALERRQSVVSLRKRKELEEELAKKEKEAMLKRNVDKKRILMMNKPEFPIMFLGVMCSLVNGAVMPVFALIFSELIAVFNRTGDELTREINKWALGFFLLAIAAFISHVIQIGLLRIAGDKLTTRLRHESFRALMRQEIAFFDDEKNSTGALTAKLAEDANLVQGLTGQTFAQILQLISNFTVGLGIAFSNSWQLTLVVLACVPLVGIGGYLQLKTLTGFGEKSREAYKDANQTASEAIESIRTVQTLTKEEKFASTYAEQIKVPHRMVVKGAFVSSVGFASAESVIFLTYALAFWYGSELMLKNTYDAKQVMTTMFSIIFAAMAAGQVTNFAPDAAKAKLAALGILDILDRTSRIDATSTEGERPAKPQGRPSTIDTHFAYPTRPDISILRGLNIAAEVGTTVALVGHSGCGKSTVLGLLERWYDVTDGRAEVDQLDVRMWNLKYLREQMALVGQEPILFDVSIRENIAYGAPEGEATDEQIEAAARAANIHDFVIGLPKGYDTMVGEKGGQLSGGQKQRIAIARALIRNPKLLLLDEATSALDSESEKVVQDALDRAAKGRTTVVIAHRLSTIQNADRIYVVRGGQVAEMGTHAELVDLGGAYAELVNQQMLHKEETTS</sequence>
<keyword evidence="9 12" id="KW-0472">Membrane</keyword>
<evidence type="ECO:0000256" key="12">
    <source>
        <dbReference type="SAM" id="Phobius"/>
    </source>
</evidence>
<dbReference type="Pfam" id="PF00664">
    <property type="entry name" value="ABC_membrane"/>
    <property type="match status" value="2"/>
</dbReference>
<keyword evidence="4 12" id="KW-0812">Transmembrane</keyword>
<dbReference type="FunFam" id="3.40.50.300:FF:000916">
    <property type="entry name" value="ABC transporter B family member 9"/>
    <property type="match status" value="1"/>
</dbReference>
<dbReference type="InterPro" id="IPR039421">
    <property type="entry name" value="Type_1_exporter"/>
</dbReference>
<dbReference type="InterPro" id="IPR036640">
    <property type="entry name" value="ABC1_TM_sf"/>
</dbReference>
<dbReference type="Proteomes" id="UP000053201">
    <property type="component" value="Unassembled WGS sequence"/>
</dbReference>
<accession>A0A0L0HGN1</accession>
<dbReference type="PANTHER" id="PTHR43394">
    <property type="entry name" value="ATP-DEPENDENT PERMEASE MDL1, MITOCHONDRIAL"/>
    <property type="match status" value="1"/>
</dbReference>
<dbReference type="FunFam" id="1.20.1560.10:FF:000009">
    <property type="entry name" value="ABC transporter B family member 1"/>
    <property type="match status" value="1"/>
</dbReference>
<dbReference type="CDD" id="cd18578">
    <property type="entry name" value="ABC_6TM_Pgp_ABCB1_D2_like"/>
    <property type="match status" value="1"/>
</dbReference>
<dbReference type="Gene3D" id="3.40.50.300">
    <property type="entry name" value="P-loop containing nucleotide triphosphate hydrolases"/>
    <property type="match status" value="2"/>
</dbReference>
<evidence type="ECO:0000256" key="9">
    <source>
        <dbReference type="ARBA" id="ARBA00023136"/>
    </source>
</evidence>
<keyword evidence="3" id="KW-0813">Transport</keyword>
<dbReference type="Gene3D" id="1.20.1560.10">
    <property type="entry name" value="ABC transporter type 1, transmembrane domain"/>
    <property type="match status" value="1"/>
</dbReference>
<evidence type="ECO:0000256" key="4">
    <source>
        <dbReference type="ARBA" id="ARBA00022692"/>
    </source>
</evidence>
<dbReference type="GO" id="GO:0090374">
    <property type="term" value="P:oligopeptide export from mitochondrion"/>
    <property type="evidence" value="ECO:0007669"/>
    <property type="project" value="TreeGrafter"/>
</dbReference>
<comment type="similarity">
    <text evidence="2">Belongs to the ABC transporter superfamily. ABCB family. Multidrug resistance exporter (TC 3.A.1.201) subfamily.</text>
</comment>